<protein>
    <submittedName>
        <fullName evidence="3">2-methylene-furan-3-one reductase</fullName>
    </submittedName>
</protein>
<comment type="caution">
    <text evidence="3">The sequence shown here is derived from an EMBL/GenBank/DDBJ whole genome shotgun (WGS) entry which is preliminary data.</text>
</comment>
<evidence type="ECO:0000256" key="1">
    <source>
        <dbReference type="ARBA" id="ARBA00010371"/>
    </source>
</evidence>
<dbReference type="InterPro" id="IPR044626">
    <property type="entry name" value="AOR-like"/>
</dbReference>
<gene>
    <name evidence="3" type="ORF">Salat_2286900</name>
</gene>
<dbReference type="PANTHER" id="PTHR44573:SF4">
    <property type="entry name" value="2-METHYLENE-FURAN-3-ONE REDUCTASE-LIKE"/>
    <property type="match status" value="1"/>
</dbReference>
<evidence type="ECO:0000256" key="2">
    <source>
        <dbReference type="ARBA" id="ARBA00023002"/>
    </source>
</evidence>
<dbReference type="AlphaFoldDB" id="A0AAE1XW76"/>
<dbReference type="SUPFAM" id="SSF50129">
    <property type="entry name" value="GroES-like"/>
    <property type="match status" value="1"/>
</dbReference>
<proteinExistence type="inferred from homology"/>
<dbReference type="GO" id="GO:0016628">
    <property type="term" value="F:oxidoreductase activity, acting on the CH-CH group of donors, NAD or NADP as acceptor"/>
    <property type="evidence" value="ECO:0007669"/>
    <property type="project" value="InterPro"/>
</dbReference>
<comment type="similarity">
    <text evidence="1">Belongs to the zinc-containing alcohol dehydrogenase family. Quinone oxidoreductase subfamily.</text>
</comment>
<evidence type="ECO:0000313" key="3">
    <source>
        <dbReference type="EMBL" id="KAK4418741.1"/>
    </source>
</evidence>
<name>A0AAE1XW76_9LAMI</name>
<evidence type="ECO:0000313" key="4">
    <source>
        <dbReference type="Proteomes" id="UP001293254"/>
    </source>
</evidence>
<reference evidence="3" key="1">
    <citation type="submission" date="2020-06" db="EMBL/GenBank/DDBJ databases">
        <authorList>
            <person name="Li T."/>
            <person name="Hu X."/>
            <person name="Zhang T."/>
            <person name="Song X."/>
            <person name="Zhang H."/>
            <person name="Dai N."/>
            <person name="Sheng W."/>
            <person name="Hou X."/>
            <person name="Wei L."/>
        </authorList>
    </citation>
    <scope>NUCLEOTIDE SEQUENCE</scope>
    <source>
        <strain evidence="3">3651</strain>
        <tissue evidence="3">Leaf</tissue>
    </source>
</reference>
<dbReference type="Gene3D" id="3.90.180.10">
    <property type="entry name" value="Medium-chain alcohol dehydrogenases, catalytic domain"/>
    <property type="match status" value="2"/>
</dbReference>
<dbReference type="Gene3D" id="3.40.50.720">
    <property type="entry name" value="NAD(P)-binding Rossmann-like Domain"/>
    <property type="match status" value="2"/>
</dbReference>
<accession>A0AAE1XW76</accession>
<dbReference type="Pfam" id="PF13602">
    <property type="entry name" value="ADH_zinc_N_2"/>
    <property type="match status" value="1"/>
</dbReference>
<dbReference type="Proteomes" id="UP001293254">
    <property type="component" value="Unassembled WGS sequence"/>
</dbReference>
<reference evidence="3" key="2">
    <citation type="journal article" date="2024" name="Plant">
        <title>Genomic evolution and insights into agronomic trait innovations of Sesamum species.</title>
        <authorList>
            <person name="Miao H."/>
            <person name="Wang L."/>
            <person name="Qu L."/>
            <person name="Liu H."/>
            <person name="Sun Y."/>
            <person name="Le M."/>
            <person name="Wang Q."/>
            <person name="Wei S."/>
            <person name="Zheng Y."/>
            <person name="Lin W."/>
            <person name="Duan Y."/>
            <person name="Cao H."/>
            <person name="Xiong S."/>
            <person name="Wang X."/>
            <person name="Wei L."/>
            <person name="Li C."/>
            <person name="Ma Q."/>
            <person name="Ju M."/>
            <person name="Zhao R."/>
            <person name="Li G."/>
            <person name="Mu C."/>
            <person name="Tian Q."/>
            <person name="Mei H."/>
            <person name="Zhang T."/>
            <person name="Gao T."/>
            <person name="Zhang H."/>
        </authorList>
    </citation>
    <scope>NUCLEOTIDE SEQUENCE</scope>
    <source>
        <strain evidence="3">3651</strain>
    </source>
</reference>
<dbReference type="PANTHER" id="PTHR44573">
    <property type="entry name" value="NADPH-DEPENDENT ALKENAL/ONE OXIDOREDUCTASE, CHLOROPLASTIC"/>
    <property type="match status" value="1"/>
</dbReference>
<sequence>MQKAWFYEEYGPKDVQQLGDVLIPYPQTDQLLVQVVPGCDMVGVVVAKGDGVLRFDVDNEAEGKLRQLGFLAEFVVLEEELVVVKPKNVSFEEAASLPVAVQTTVEGFKIAGFKKEHTGKVDFVKGLGTDKVVDYTKTSSEGVEEKYDLVFDTIVDSRKSYMVAKEDAPVIDITWLPSNPRAWQTNLTASGKILEELGPHLESGRLKAVIDRTGPFPFSNGIEAFGKKLSSLPLFPPPMILLMHLMN</sequence>
<dbReference type="EMBL" id="JACGWO010000009">
    <property type="protein sequence ID" value="KAK4418741.1"/>
    <property type="molecule type" value="Genomic_DNA"/>
</dbReference>
<keyword evidence="2" id="KW-0560">Oxidoreductase</keyword>
<organism evidence="3 4">
    <name type="scientific">Sesamum alatum</name>
    <dbReference type="NCBI Taxonomy" id="300844"/>
    <lineage>
        <taxon>Eukaryota</taxon>
        <taxon>Viridiplantae</taxon>
        <taxon>Streptophyta</taxon>
        <taxon>Embryophyta</taxon>
        <taxon>Tracheophyta</taxon>
        <taxon>Spermatophyta</taxon>
        <taxon>Magnoliopsida</taxon>
        <taxon>eudicotyledons</taxon>
        <taxon>Gunneridae</taxon>
        <taxon>Pentapetalae</taxon>
        <taxon>asterids</taxon>
        <taxon>lamiids</taxon>
        <taxon>Lamiales</taxon>
        <taxon>Pedaliaceae</taxon>
        <taxon>Sesamum</taxon>
    </lineage>
</organism>
<keyword evidence="4" id="KW-1185">Reference proteome</keyword>
<dbReference type="InterPro" id="IPR011032">
    <property type="entry name" value="GroES-like_sf"/>
</dbReference>